<protein>
    <submittedName>
        <fullName evidence="1">DUF1697 domain-containing protein</fullName>
    </submittedName>
</protein>
<dbReference type="SUPFAM" id="SSF160379">
    <property type="entry name" value="SP0830-like"/>
    <property type="match status" value="1"/>
</dbReference>
<accession>A0A364REH7</accession>
<dbReference type="Proteomes" id="UP000251692">
    <property type="component" value="Unassembled WGS sequence"/>
</dbReference>
<comment type="caution">
    <text evidence="1">The sequence shown here is derived from an EMBL/GenBank/DDBJ whole genome shotgun (WGS) entry which is preliminary data.</text>
</comment>
<dbReference type="Gene3D" id="3.30.70.1280">
    <property type="entry name" value="SP0830-like domains"/>
    <property type="match status" value="1"/>
</dbReference>
<dbReference type="PIRSF" id="PIRSF008502">
    <property type="entry name" value="UCP008502"/>
    <property type="match status" value="1"/>
</dbReference>
<dbReference type="EMBL" id="QMDV01000002">
    <property type="protein sequence ID" value="RAU82748.1"/>
    <property type="molecule type" value="Genomic_DNA"/>
</dbReference>
<sequence length="181" mass="20671">MQTFIALLRGINVSGQKKILMSDLKKHFEELGFTNVQTYIQSGNVLFQSEEKNAAILQAEIEKMILAKYNFKVVTLLRTPPELKEAINANPFLHEPEKELSRQYVTFLSEVPAPENLVKINASAYDPEEYRLVGTTLYFYSPANYGKAKMSNNFFENKLKLKATTRNWATVNKLMELAGKL</sequence>
<organism evidence="1 2">
    <name type="scientific">Pontibacter arcticus</name>
    <dbReference type="NCBI Taxonomy" id="2080288"/>
    <lineage>
        <taxon>Bacteria</taxon>
        <taxon>Pseudomonadati</taxon>
        <taxon>Bacteroidota</taxon>
        <taxon>Cytophagia</taxon>
        <taxon>Cytophagales</taxon>
        <taxon>Hymenobacteraceae</taxon>
        <taxon>Pontibacter</taxon>
    </lineage>
</organism>
<dbReference type="RefSeq" id="WP_112304898.1">
    <property type="nucleotide sequence ID" value="NZ_QMDV01000002.1"/>
</dbReference>
<evidence type="ECO:0000313" key="2">
    <source>
        <dbReference type="Proteomes" id="UP000251692"/>
    </source>
</evidence>
<dbReference type="Pfam" id="PF08002">
    <property type="entry name" value="DUF1697"/>
    <property type="match status" value="1"/>
</dbReference>
<gene>
    <name evidence="1" type="ORF">DP923_05690</name>
</gene>
<dbReference type="AlphaFoldDB" id="A0A364REH7"/>
<reference evidence="1 2" key="2">
    <citation type="submission" date="2018-07" db="EMBL/GenBank/DDBJ databases">
        <title>Pontibacter sp. 2b14 genomic sequence and assembly.</title>
        <authorList>
            <person name="Du Z.-J."/>
        </authorList>
    </citation>
    <scope>NUCLEOTIDE SEQUENCE [LARGE SCALE GENOMIC DNA]</scope>
    <source>
        <strain evidence="1 2">2b14</strain>
    </source>
</reference>
<keyword evidence="2" id="KW-1185">Reference proteome</keyword>
<proteinExistence type="predicted"/>
<dbReference type="InterPro" id="IPR012545">
    <property type="entry name" value="DUF1697"/>
</dbReference>
<evidence type="ECO:0000313" key="1">
    <source>
        <dbReference type="EMBL" id="RAU82748.1"/>
    </source>
</evidence>
<dbReference type="OrthoDB" id="9806494at2"/>
<dbReference type="PANTHER" id="PTHR36439">
    <property type="entry name" value="BLL4334 PROTEIN"/>
    <property type="match status" value="1"/>
</dbReference>
<name>A0A364REH7_9BACT</name>
<reference evidence="1 2" key="1">
    <citation type="submission" date="2018-06" db="EMBL/GenBank/DDBJ databases">
        <authorList>
            <person name="Liu Z.-W."/>
        </authorList>
    </citation>
    <scope>NUCLEOTIDE SEQUENCE [LARGE SCALE GENOMIC DNA]</scope>
    <source>
        <strain evidence="1 2">2b14</strain>
    </source>
</reference>
<dbReference type="PANTHER" id="PTHR36439:SF1">
    <property type="entry name" value="DUF1697 DOMAIN-CONTAINING PROTEIN"/>
    <property type="match status" value="1"/>
</dbReference>